<comment type="caution">
    <text evidence="2">The sequence shown here is derived from an EMBL/GenBank/DDBJ whole genome shotgun (WGS) entry which is preliminary data.</text>
</comment>
<accession>A0A4Z0ZA95</accession>
<evidence type="ECO:0000313" key="2">
    <source>
        <dbReference type="EMBL" id="TGJ88661.1"/>
    </source>
</evidence>
<protein>
    <submittedName>
        <fullName evidence="2">Uncharacterized protein</fullName>
    </submittedName>
</protein>
<gene>
    <name evidence="2" type="ORF">E0Z10_g1</name>
</gene>
<feature type="chain" id="PRO_5021402140" evidence="1">
    <location>
        <begin position="18"/>
        <end position="327"/>
    </location>
</feature>
<feature type="signal peptide" evidence="1">
    <location>
        <begin position="1"/>
        <end position="17"/>
    </location>
</feature>
<proteinExistence type="predicted"/>
<name>A0A4Z0ZA95_9PEZI</name>
<dbReference type="AlphaFoldDB" id="A0A4Z0ZA95"/>
<evidence type="ECO:0000313" key="3">
    <source>
        <dbReference type="Proteomes" id="UP000297716"/>
    </source>
</evidence>
<keyword evidence="1" id="KW-0732">Signal</keyword>
<dbReference type="EMBL" id="SKBN01000001">
    <property type="protein sequence ID" value="TGJ88661.1"/>
    <property type="molecule type" value="Genomic_DNA"/>
</dbReference>
<dbReference type="Proteomes" id="UP000297716">
    <property type="component" value="Unassembled WGS sequence"/>
</dbReference>
<reference evidence="2 3" key="1">
    <citation type="submission" date="2019-03" db="EMBL/GenBank/DDBJ databases">
        <title>Draft genome sequence of Xylaria hypoxylon DSM 108379, a ubiquitous saprotrophic-parasitic fungi on hardwood.</title>
        <authorList>
            <person name="Buettner E."/>
            <person name="Leonhardt S."/>
            <person name="Gebauer A.M."/>
            <person name="Liers C."/>
            <person name="Hofrichter M."/>
            <person name="Kellner H."/>
        </authorList>
    </citation>
    <scope>NUCLEOTIDE SEQUENCE [LARGE SCALE GENOMIC DNA]</scope>
    <source>
        <strain evidence="2 3">DSM 108379</strain>
    </source>
</reference>
<evidence type="ECO:0000256" key="1">
    <source>
        <dbReference type="SAM" id="SignalP"/>
    </source>
</evidence>
<dbReference type="OrthoDB" id="4154404at2759"/>
<keyword evidence="3" id="KW-1185">Reference proteome</keyword>
<organism evidence="2 3">
    <name type="scientific">Xylaria hypoxylon</name>
    <dbReference type="NCBI Taxonomy" id="37992"/>
    <lineage>
        <taxon>Eukaryota</taxon>
        <taxon>Fungi</taxon>
        <taxon>Dikarya</taxon>
        <taxon>Ascomycota</taxon>
        <taxon>Pezizomycotina</taxon>
        <taxon>Sordariomycetes</taxon>
        <taxon>Xylariomycetidae</taxon>
        <taxon>Xylariales</taxon>
        <taxon>Xylariaceae</taxon>
        <taxon>Xylaria</taxon>
    </lineage>
</organism>
<dbReference type="STRING" id="37992.A0A4Z0ZA95"/>
<sequence length="327" mass="34199">MKHLSIVLALSVAYVRAQELNQTIVGCVELECPPSSVDSANDDCTVAGSSFPSVGLTSIPTENRDLKGKVSWTKGFNITDGPDNSRTFHSAFYLGTSSDLDLGDTGACAVLLHGVEAALSFDKVDTNKDTAQGTCSDAMGSDCVAALLDRAKKLLDSFGNDTPSSEEACAMLQDDLDKNMDNACLSISKGSWTNLTSAVLSGNGAPQPLSGDKNSSSTCWPVLPKENQLTLVSEYQTNGSRQADEAQAAMYAITPILTLFFPTGNQSIVAEADASLSCLKVVGPSRASLDTMNDGSQDPNSGVSKIFSSHSVFFSVIVAGVAAAWLA</sequence>